<organism evidence="2 3">
    <name type="scientific">Actinomadura rayongensis</name>
    <dbReference type="NCBI Taxonomy" id="1429076"/>
    <lineage>
        <taxon>Bacteria</taxon>
        <taxon>Bacillati</taxon>
        <taxon>Actinomycetota</taxon>
        <taxon>Actinomycetes</taxon>
        <taxon>Streptosporangiales</taxon>
        <taxon>Thermomonosporaceae</taxon>
        <taxon>Actinomadura</taxon>
    </lineage>
</organism>
<accession>A0A6I4WE66</accession>
<gene>
    <name evidence="2" type="ORF">GQ466_14745</name>
</gene>
<keyword evidence="3" id="KW-1185">Reference proteome</keyword>
<comment type="caution">
    <text evidence="2">The sequence shown here is derived from an EMBL/GenBank/DDBJ whole genome shotgun (WGS) entry which is preliminary data.</text>
</comment>
<evidence type="ECO:0000313" key="2">
    <source>
        <dbReference type="EMBL" id="MXQ65294.1"/>
    </source>
</evidence>
<dbReference type="OrthoDB" id="3872739at2"/>
<feature type="transmembrane region" description="Helical" evidence="1">
    <location>
        <begin position="169"/>
        <end position="188"/>
    </location>
</feature>
<protein>
    <submittedName>
        <fullName evidence="2">Lipopolysaccharide biosynthesis protein</fullName>
    </submittedName>
</protein>
<evidence type="ECO:0000313" key="3">
    <source>
        <dbReference type="Proteomes" id="UP000431901"/>
    </source>
</evidence>
<keyword evidence="1" id="KW-1133">Transmembrane helix</keyword>
<evidence type="ECO:0000256" key="1">
    <source>
        <dbReference type="SAM" id="Phobius"/>
    </source>
</evidence>
<reference evidence="2 3" key="1">
    <citation type="submission" date="2019-12" db="EMBL/GenBank/DDBJ databases">
        <title>Nocardia macrotermitis sp. nov. and Nocardia aurantia sp. nov., isolated from the gut of the fungus growing-termite Macrotermes natalensis.</title>
        <authorList>
            <person name="Christine B."/>
            <person name="Rene B."/>
        </authorList>
    </citation>
    <scope>NUCLEOTIDE SEQUENCE [LARGE SCALE GENOMIC DNA]</scope>
    <source>
        <strain evidence="2 3">DSM 102126</strain>
    </source>
</reference>
<proteinExistence type="predicted"/>
<dbReference type="RefSeq" id="WP_161103410.1">
    <property type="nucleotide sequence ID" value="NZ_JBHLYI010000010.1"/>
</dbReference>
<keyword evidence="1" id="KW-0812">Transmembrane</keyword>
<name>A0A6I4WE66_9ACTN</name>
<sequence>MAHYRGTARSLVRRGGLAASLIIAGTATGAGYALLRTPEYAATAHVIVVDDAGAGPAGVNFAQAYGRLATLPETLRWSERPWPGERAGGGVPAAAQGKLRASTSPDAPLIRITGTDPSPERAAAYANAAADALVRFGEVRRRETGVRPTLMNDAAPPLVPASPRGPLDVAVGTAVGVLLAGLVSLAGLRPSRRRRPAPAAPLSREPVWP</sequence>
<keyword evidence="1" id="KW-0472">Membrane</keyword>
<dbReference type="Proteomes" id="UP000431901">
    <property type="component" value="Unassembled WGS sequence"/>
</dbReference>
<dbReference type="AlphaFoldDB" id="A0A6I4WE66"/>
<feature type="transmembrane region" description="Helical" evidence="1">
    <location>
        <begin position="12"/>
        <end position="35"/>
    </location>
</feature>
<dbReference type="EMBL" id="WUTW01000002">
    <property type="protein sequence ID" value="MXQ65294.1"/>
    <property type="molecule type" value="Genomic_DNA"/>
</dbReference>